<protein>
    <recommendedName>
        <fullName evidence="4">DUF1080 domain-containing protein</fullName>
    </recommendedName>
</protein>
<dbReference type="AlphaFoldDB" id="A0A0P6XTW0"/>
<gene>
    <name evidence="2" type="ORF">AC812_05225</name>
</gene>
<evidence type="ECO:0000313" key="2">
    <source>
        <dbReference type="EMBL" id="KPL76710.1"/>
    </source>
</evidence>
<dbReference type="Gene3D" id="2.60.120.560">
    <property type="entry name" value="Exo-inulinase, domain 1"/>
    <property type="match status" value="1"/>
</dbReference>
<reference evidence="2 3" key="1">
    <citation type="submission" date="2015-07" db="EMBL/GenBank/DDBJ databases">
        <title>Draft genome of Bellilinea caldifistulae DSM 17877.</title>
        <authorList>
            <person name="Hemp J."/>
            <person name="Ward L.M."/>
            <person name="Pace L.A."/>
            <person name="Fischer W.W."/>
        </authorList>
    </citation>
    <scope>NUCLEOTIDE SEQUENCE [LARGE SCALE GENOMIC DNA]</scope>
    <source>
        <strain evidence="2 3">GOMI-1</strain>
    </source>
</reference>
<feature type="chain" id="PRO_5006133227" description="DUF1080 domain-containing protein" evidence="1">
    <location>
        <begin position="20"/>
        <end position="271"/>
    </location>
</feature>
<name>A0A0P6XTW0_9CHLR</name>
<evidence type="ECO:0000256" key="1">
    <source>
        <dbReference type="SAM" id="SignalP"/>
    </source>
</evidence>
<comment type="caution">
    <text evidence="2">The sequence shown here is derived from an EMBL/GenBank/DDBJ whole genome shotgun (WGS) entry which is preliminary data.</text>
</comment>
<keyword evidence="1" id="KW-0732">Signal</keyword>
<dbReference type="RefSeq" id="WP_169787261.1">
    <property type="nucleotide sequence ID" value="NZ_LGHJ01000011.1"/>
</dbReference>
<evidence type="ECO:0000313" key="3">
    <source>
        <dbReference type="Proteomes" id="UP000050514"/>
    </source>
</evidence>
<dbReference type="PROSITE" id="PS51257">
    <property type="entry name" value="PROKAR_LIPOPROTEIN"/>
    <property type="match status" value="1"/>
</dbReference>
<feature type="signal peptide" evidence="1">
    <location>
        <begin position="1"/>
        <end position="19"/>
    </location>
</feature>
<accession>A0A0P6XTW0</accession>
<organism evidence="2 3">
    <name type="scientific">Bellilinea caldifistulae</name>
    <dbReference type="NCBI Taxonomy" id="360411"/>
    <lineage>
        <taxon>Bacteria</taxon>
        <taxon>Bacillati</taxon>
        <taxon>Chloroflexota</taxon>
        <taxon>Anaerolineae</taxon>
        <taxon>Anaerolineales</taxon>
        <taxon>Anaerolineaceae</taxon>
        <taxon>Bellilinea</taxon>
    </lineage>
</organism>
<keyword evidence="3" id="KW-1185">Reference proteome</keyword>
<sequence length="271" mass="30089">MRSLLRWLGLLLLAGVVSACLPAGGLNAPLADTPTPPPTGTPTPTIVWFPPTPTRTPPPTQPFVPTPTPQLGKDQILLEDDFSQREAWVTTRTSAGSAAYGVDELTLAVASRRAYLVSLRRSPPFKDFYLEMSTRVSLCQAEDQYGLLLRAADEWNYYRWVITCDGRTRLERVQQGAFVVVQDWLESPRIQAGALAENRLGVWMFGREMRFFVNDLELFSARDPVWDEGLVGVFVRAAGEPPLTVSFDDLLVWSLDRTQIPTSTPVPTTAP</sequence>
<dbReference type="Proteomes" id="UP000050514">
    <property type="component" value="Unassembled WGS sequence"/>
</dbReference>
<proteinExistence type="predicted"/>
<evidence type="ECO:0008006" key="4">
    <source>
        <dbReference type="Google" id="ProtNLM"/>
    </source>
</evidence>
<dbReference type="EMBL" id="LGHJ01000011">
    <property type="protein sequence ID" value="KPL76710.1"/>
    <property type="molecule type" value="Genomic_DNA"/>
</dbReference>